<feature type="chain" id="PRO_5039404782" description="PLL-like beta propeller domain-containing protein" evidence="1">
    <location>
        <begin position="32"/>
        <end position="776"/>
    </location>
</feature>
<keyword evidence="1" id="KW-0732">Signal</keyword>
<dbReference type="EMBL" id="LT598496">
    <property type="protein sequence ID" value="SBV26272.1"/>
    <property type="molecule type" value="Genomic_DNA"/>
</dbReference>
<evidence type="ECO:0000313" key="3">
    <source>
        <dbReference type="EMBL" id="SBV26272.1"/>
    </source>
</evidence>
<dbReference type="STRING" id="307121.GA0070620_1759"/>
<accession>A0A1C3N105</accession>
<name>A0A1C3N105_9ACTN</name>
<keyword evidence="4" id="KW-1185">Reference proteome</keyword>
<organism evidence="3 4">
    <name type="scientific">Micromonospora krabiensis</name>
    <dbReference type="NCBI Taxonomy" id="307121"/>
    <lineage>
        <taxon>Bacteria</taxon>
        <taxon>Bacillati</taxon>
        <taxon>Actinomycetota</taxon>
        <taxon>Actinomycetes</taxon>
        <taxon>Micromonosporales</taxon>
        <taxon>Micromonosporaceae</taxon>
        <taxon>Micromonospora</taxon>
    </lineage>
</organism>
<sequence>MPLSVSAERKKFSSLLLFVVLLALAWVPGHAAYADVSGKKGDFVPLNAVLLDTRSGTGGVTGTRGPNTTVSVQALGVGGIPATGVDALLVDVTAISPTANTFLRVYPDGTPKPEASALNASTGQTISNSAVVKVGENGKIAVYNAGGNTHVKLDVQGYFKSSYDGVNGSGFVPVNHTRLVDTRTGQGTSTGTIANGGTRTVTLTGGVVPAGAKAAMVDLIVTGATGTGYVMLAPANEPSAANAIDYVVGTTSMGTSVKLPADGKVVITNRGPAAHVAISVQGYFTAGPTTGAGLRPVLTDVLLDTRANGGSPLPAFATVDVAIGGTNGLPTRGIAGAVLNVTAVSPSASGFFTVSPLDGTENGASTDNFAPGQVARSSLVVSKVGTEGKVRIKNSSSGTVHLLVDLQAWFADRLDPLPPQAYAPVSAFQGTATDTQFATLQYAYTDNLGRLRIGHQSNVDDMSSVKWTVISGMEALTGRTSLNQLSTGAVQVTAQHNSSNIWTSSQTAAGAESWNPLSDLGGSMAGAPVAVTLSTGLSVIFAVDADGRLWHYRQTATDAAWRSLGVAGLAGPLTAVPVDGGYRLVATSTSGTVKTALYATDGGLTPWTDLGGNVTGSPAAITFPGHATAVFARAADGSILTKRQNSAGAWPGTWATVGTLTNAAGSPAAILDPVLGRAAVVVRGTDSELYRVFETAQGSQTWGTWQLVRAPGDPTPTVLAASDPTVIPVSGAVETDWMVVFRNMNDAVMVSAVDSQSAGSVATDTFKAHVLPAPKD</sequence>
<feature type="signal peptide" evidence="1">
    <location>
        <begin position="1"/>
        <end position="31"/>
    </location>
</feature>
<dbReference type="Proteomes" id="UP000199393">
    <property type="component" value="Chromosome I"/>
</dbReference>
<protein>
    <recommendedName>
        <fullName evidence="2">PLL-like beta propeller domain-containing protein</fullName>
    </recommendedName>
</protein>
<dbReference type="SUPFAM" id="SSF89372">
    <property type="entry name" value="Fucose-specific lectin"/>
    <property type="match status" value="1"/>
</dbReference>
<reference evidence="4" key="1">
    <citation type="submission" date="2016-06" db="EMBL/GenBank/DDBJ databases">
        <authorList>
            <person name="Varghese N."/>
        </authorList>
    </citation>
    <scope>NUCLEOTIDE SEQUENCE [LARGE SCALE GENOMIC DNA]</scope>
    <source>
        <strain evidence="4">DSM 45344</strain>
    </source>
</reference>
<evidence type="ECO:0000313" key="4">
    <source>
        <dbReference type="Proteomes" id="UP000199393"/>
    </source>
</evidence>
<feature type="domain" description="PLL-like beta propeller" evidence="2">
    <location>
        <begin position="466"/>
        <end position="705"/>
    </location>
</feature>
<evidence type="ECO:0000256" key="1">
    <source>
        <dbReference type="SAM" id="SignalP"/>
    </source>
</evidence>
<dbReference type="InterPro" id="IPR058502">
    <property type="entry name" value="PLL-like_beta-prop"/>
</dbReference>
<dbReference type="Pfam" id="PF26607">
    <property type="entry name" value="DUF8189"/>
    <property type="match status" value="1"/>
</dbReference>
<gene>
    <name evidence="3" type="ORF">GA0070620_1759</name>
</gene>
<evidence type="ECO:0000259" key="2">
    <source>
        <dbReference type="Pfam" id="PF26607"/>
    </source>
</evidence>
<dbReference type="PATRIC" id="fig|307121.4.peg.1803"/>
<proteinExistence type="predicted"/>
<dbReference type="AlphaFoldDB" id="A0A1C3N105"/>